<accession>A0AAD9A8Y3</accession>
<name>A0AAD9A8Y3_9PEZI</name>
<dbReference type="AlphaFoldDB" id="A0AAD9A8Y3"/>
<evidence type="ECO:0000256" key="1">
    <source>
        <dbReference type="SAM" id="MobiDB-lite"/>
    </source>
</evidence>
<sequence>MDPRPKQPPLDEPDLKLKAGTLGSEQQQQQPQPKVGSLRLGSSPPAFCSQKPQPEALDPRVISTATTTGKQFLHDSRASTARLCITDPDQLSLTTSRAYSLALPLLLPPLLL</sequence>
<dbReference type="EMBL" id="JAQOWY010000404">
    <property type="protein sequence ID" value="KAK1842605.1"/>
    <property type="molecule type" value="Genomic_DNA"/>
</dbReference>
<dbReference type="Proteomes" id="UP001243330">
    <property type="component" value="Unassembled WGS sequence"/>
</dbReference>
<evidence type="ECO:0000313" key="2">
    <source>
        <dbReference type="EMBL" id="KAK1842605.1"/>
    </source>
</evidence>
<feature type="compositionally biased region" description="Pro residues" evidence="1">
    <location>
        <begin position="1"/>
        <end position="10"/>
    </location>
</feature>
<reference evidence="2" key="1">
    <citation type="submission" date="2023-01" db="EMBL/GenBank/DDBJ databases">
        <title>Colletotrichum chrysophilum M932 genome sequence.</title>
        <authorList>
            <person name="Baroncelli R."/>
        </authorList>
    </citation>
    <scope>NUCLEOTIDE SEQUENCE</scope>
    <source>
        <strain evidence="2">M932</strain>
    </source>
</reference>
<comment type="caution">
    <text evidence="2">The sequence shown here is derived from an EMBL/GenBank/DDBJ whole genome shotgun (WGS) entry which is preliminary data.</text>
</comment>
<proteinExistence type="predicted"/>
<gene>
    <name evidence="2" type="ORF">CCHR01_14757</name>
</gene>
<protein>
    <submittedName>
        <fullName evidence="2">Uncharacterized protein</fullName>
    </submittedName>
</protein>
<organism evidence="2 3">
    <name type="scientific">Colletotrichum chrysophilum</name>
    <dbReference type="NCBI Taxonomy" id="1836956"/>
    <lineage>
        <taxon>Eukaryota</taxon>
        <taxon>Fungi</taxon>
        <taxon>Dikarya</taxon>
        <taxon>Ascomycota</taxon>
        <taxon>Pezizomycotina</taxon>
        <taxon>Sordariomycetes</taxon>
        <taxon>Hypocreomycetidae</taxon>
        <taxon>Glomerellales</taxon>
        <taxon>Glomerellaceae</taxon>
        <taxon>Colletotrichum</taxon>
        <taxon>Colletotrichum gloeosporioides species complex</taxon>
    </lineage>
</organism>
<keyword evidence="3" id="KW-1185">Reference proteome</keyword>
<feature type="region of interest" description="Disordered" evidence="1">
    <location>
        <begin position="1"/>
        <end position="58"/>
    </location>
</feature>
<evidence type="ECO:0000313" key="3">
    <source>
        <dbReference type="Proteomes" id="UP001243330"/>
    </source>
</evidence>